<dbReference type="Pfam" id="PF00079">
    <property type="entry name" value="Serpin"/>
    <property type="match status" value="1"/>
</dbReference>
<dbReference type="GO" id="GO:0004867">
    <property type="term" value="F:serine-type endopeptidase inhibitor activity"/>
    <property type="evidence" value="ECO:0007669"/>
    <property type="project" value="InterPro"/>
</dbReference>
<dbReference type="InterPro" id="IPR042178">
    <property type="entry name" value="Serpin_sf_1"/>
</dbReference>
<dbReference type="Gene3D" id="2.30.39.10">
    <property type="entry name" value="Alpha-1-antitrypsin, domain 1"/>
    <property type="match status" value="1"/>
</dbReference>
<dbReference type="RefSeq" id="WP_190043643.1">
    <property type="nucleotide sequence ID" value="NZ_BNBE01000003.1"/>
</dbReference>
<reference evidence="3" key="1">
    <citation type="journal article" date="2014" name="Int. J. Syst. Evol. Microbiol.">
        <title>Complete genome sequence of Corynebacterium casei LMG S-19264T (=DSM 44701T), isolated from a smear-ripened cheese.</title>
        <authorList>
            <consortium name="US DOE Joint Genome Institute (JGI-PGF)"/>
            <person name="Walter F."/>
            <person name="Albersmeier A."/>
            <person name="Kalinowski J."/>
            <person name="Ruckert C."/>
        </authorList>
    </citation>
    <scope>NUCLEOTIDE SEQUENCE</scope>
    <source>
        <strain evidence="3">JCM 4122</strain>
    </source>
</reference>
<accession>A0A919BT31</accession>
<dbReference type="InterPro" id="IPR000215">
    <property type="entry name" value="Serpin_fam"/>
</dbReference>
<proteinExistence type="inferred from homology"/>
<dbReference type="InterPro" id="IPR023796">
    <property type="entry name" value="Serpin_dom"/>
</dbReference>
<dbReference type="GO" id="GO:0005615">
    <property type="term" value="C:extracellular space"/>
    <property type="evidence" value="ECO:0007669"/>
    <property type="project" value="InterPro"/>
</dbReference>
<organism evidence="3 4">
    <name type="scientific">Streptomyces filamentosus</name>
    <name type="common">Streptomyces roseosporus</name>
    <dbReference type="NCBI Taxonomy" id="67294"/>
    <lineage>
        <taxon>Bacteria</taxon>
        <taxon>Bacillati</taxon>
        <taxon>Actinomycetota</taxon>
        <taxon>Actinomycetes</taxon>
        <taxon>Kitasatosporales</taxon>
        <taxon>Streptomycetaceae</taxon>
        <taxon>Streptomyces</taxon>
    </lineage>
</organism>
<feature type="domain" description="Serpin" evidence="2">
    <location>
        <begin position="13"/>
        <end position="356"/>
    </location>
</feature>
<dbReference type="AlphaFoldDB" id="A0A919BT31"/>
<evidence type="ECO:0000256" key="1">
    <source>
        <dbReference type="RuleBase" id="RU000411"/>
    </source>
</evidence>
<evidence type="ECO:0000259" key="2">
    <source>
        <dbReference type="SMART" id="SM00093"/>
    </source>
</evidence>
<dbReference type="InterPro" id="IPR036186">
    <property type="entry name" value="Serpin_sf"/>
</dbReference>
<gene>
    <name evidence="3" type="ORF">GCM10017667_56730</name>
</gene>
<evidence type="ECO:0000313" key="3">
    <source>
        <dbReference type="EMBL" id="GHG15773.1"/>
    </source>
</evidence>
<keyword evidence="4" id="KW-1185">Reference proteome</keyword>
<comment type="caution">
    <text evidence="3">The sequence shown here is derived from an EMBL/GenBank/DDBJ whole genome shotgun (WGS) entry which is preliminary data.</text>
</comment>
<dbReference type="Proteomes" id="UP000632849">
    <property type="component" value="Unassembled WGS sequence"/>
</dbReference>
<protein>
    <recommendedName>
        <fullName evidence="2">Serpin domain-containing protein</fullName>
    </recommendedName>
</protein>
<dbReference type="Gene3D" id="3.30.497.10">
    <property type="entry name" value="Antithrombin, subunit I, domain 2"/>
    <property type="match status" value="1"/>
</dbReference>
<comment type="similarity">
    <text evidence="1">Belongs to the serpin family.</text>
</comment>
<dbReference type="SMART" id="SM00093">
    <property type="entry name" value="SERPIN"/>
    <property type="match status" value="1"/>
</dbReference>
<dbReference type="InterPro" id="IPR042185">
    <property type="entry name" value="Serpin_sf_2"/>
</dbReference>
<evidence type="ECO:0000313" key="4">
    <source>
        <dbReference type="Proteomes" id="UP000632849"/>
    </source>
</evidence>
<dbReference type="PANTHER" id="PTHR11461">
    <property type="entry name" value="SERINE PROTEASE INHIBITOR, SERPIN"/>
    <property type="match status" value="1"/>
</dbReference>
<sequence>MTGNGGAAWAGAVRELAELALPGDGGRDFVGSPAGLWVALAAVAAGARGRTAEELRGVLGVAGEEAGEAVAGVGAVLAGTGGVSAGIAVRSRVPVYEAYRSGLPEVGFGGLGAGTGAELDAWVAGVTGGRITALPDALDGGADLVLVGAVALGAVWREAFDAAGTRPAPFTAGDGTTADVPTMHRRIPAGWAWRAGGATVVELPCAGEDAPRVRFVLGPEGAGPGAVVPAAWAADGREPVRAGGVALALPRFALRGRTDVRSLLASFGVTAPLRPGADFSGLSPAPLYVSKAVQEAVLEVAEEGVEAAAVTQVQMTRSAVRPLPVEPVSFDRPFGVVVLDAEGKLPLFTGWWAGSPDGPGGAV</sequence>
<dbReference type="PANTHER" id="PTHR11461:SF211">
    <property type="entry name" value="GH10112P-RELATED"/>
    <property type="match status" value="1"/>
</dbReference>
<dbReference type="SUPFAM" id="SSF56574">
    <property type="entry name" value="Serpins"/>
    <property type="match status" value="1"/>
</dbReference>
<name>A0A919BT31_STRFL</name>
<reference evidence="3" key="2">
    <citation type="submission" date="2020-09" db="EMBL/GenBank/DDBJ databases">
        <authorList>
            <person name="Sun Q."/>
            <person name="Ohkuma M."/>
        </authorList>
    </citation>
    <scope>NUCLEOTIDE SEQUENCE</scope>
    <source>
        <strain evidence="3">JCM 4122</strain>
    </source>
</reference>
<dbReference type="EMBL" id="BNBE01000003">
    <property type="protein sequence ID" value="GHG15773.1"/>
    <property type="molecule type" value="Genomic_DNA"/>
</dbReference>